<dbReference type="Pfam" id="PF04264">
    <property type="entry name" value="YceI"/>
    <property type="match status" value="1"/>
</dbReference>
<dbReference type="Gene3D" id="2.40.128.110">
    <property type="entry name" value="Lipid/polyisoprenoid-binding, YceI-like"/>
    <property type="match status" value="1"/>
</dbReference>
<dbReference type="EMBL" id="CP001681">
    <property type="protein sequence ID" value="ACU05494.1"/>
    <property type="molecule type" value="Genomic_DNA"/>
</dbReference>
<name>C6Y451_PEDHD</name>
<dbReference type="AlphaFoldDB" id="C6Y451"/>
<dbReference type="InterPro" id="IPR007372">
    <property type="entry name" value="Lipid/polyisoprenoid-bd_YceI"/>
</dbReference>
<dbReference type="KEGG" id="phe:Phep_3300"/>
<dbReference type="Proteomes" id="UP000000852">
    <property type="component" value="Chromosome"/>
</dbReference>
<dbReference type="SUPFAM" id="SSF101874">
    <property type="entry name" value="YceI-like"/>
    <property type="match status" value="1"/>
</dbReference>
<evidence type="ECO:0000313" key="2">
    <source>
        <dbReference type="EMBL" id="ACU05494.1"/>
    </source>
</evidence>
<dbReference type="RefSeq" id="WP_015809103.1">
    <property type="nucleotide sequence ID" value="NC_013061.1"/>
</dbReference>
<dbReference type="InterPro" id="IPR036761">
    <property type="entry name" value="TTHA0802/YceI-like_sf"/>
</dbReference>
<reference evidence="2 3" key="1">
    <citation type="journal article" date="2009" name="Stand. Genomic Sci.">
        <title>Complete genome sequence of Pedobacter heparinus type strain (HIM 762-3).</title>
        <authorList>
            <person name="Han C."/>
            <person name="Spring S."/>
            <person name="Lapidus A."/>
            <person name="Del Rio T.G."/>
            <person name="Tice H."/>
            <person name="Copeland A."/>
            <person name="Cheng J.F."/>
            <person name="Lucas S."/>
            <person name="Chen F."/>
            <person name="Nolan M."/>
            <person name="Bruce D."/>
            <person name="Goodwin L."/>
            <person name="Pitluck S."/>
            <person name="Ivanova N."/>
            <person name="Mavromatis K."/>
            <person name="Mikhailova N."/>
            <person name="Pati A."/>
            <person name="Chen A."/>
            <person name="Palaniappan K."/>
            <person name="Land M."/>
            <person name="Hauser L."/>
            <person name="Chang Y.J."/>
            <person name="Jeffries C.C."/>
            <person name="Saunders E."/>
            <person name="Chertkov O."/>
            <person name="Brettin T."/>
            <person name="Goker M."/>
            <person name="Rohde M."/>
            <person name="Bristow J."/>
            <person name="Eisen J.A."/>
            <person name="Markowitz V."/>
            <person name="Hugenholtz P."/>
            <person name="Kyrpides N.C."/>
            <person name="Klenk H.P."/>
            <person name="Detter J.C."/>
        </authorList>
    </citation>
    <scope>NUCLEOTIDE SEQUENCE [LARGE SCALE GENOMIC DNA]</scope>
    <source>
        <strain evidence="3">ATCC 13125 / DSM 2366 / CIP 104194 / JCM 7457 / NBRC 12017 / NCIMB 9290 / NRRL B-14731 / HIM 762-3</strain>
    </source>
</reference>
<protein>
    <submittedName>
        <fullName evidence="2">YceI family protein</fullName>
    </submittedName>
</protein>
<evidence type="ECO:0000259" key="1">
    <source>
        <dbReference type="Pfam" id="PF04264"/>
    </source>
</evidence>
<dbReference type="HOGENOM" id="CLU_122737_0_0_10"/>
<sequence length="186" mass="20830">MTWAIKITNFFFGSLLLLLQFNAAGQSYIGKDVKITLFSTTPVEDIRAVSVRGTAVLIAKTREIVVQVPIRTFEFDRRLMQEHFNENYMESDQYPLAKFKGTIDQGIDFTKDGTYSVTVNGTLSMHGVDKIRAITGKVSIENGEIRILTAFKVPCADHKIKIPTLIMTKVAEVISITLDGKLNQIK</sequence>
<proteinExistence type="predicted"/>
<dbReference type="STRING" id="485917.Phep_3300"/>
<keyword evidence="3" id="KW-1185">Reference proteome</keyword>
<dbReference type="eggNOG" id="COG2353">
    <property type="taxonomic scope" value="Bacteria"/>
</dbReference>
<gene>
    <name evidence="2" type="ordered locus">Phep_3300</name>
</gene>
<feature type="domain" description="Lipid/polyisoprenoid-binding YceI-like" evidence="1">
    <location>
        <begin position="60"/>
        <end position="180"/>
    </location>
</feature>
<dbReference type="OrthoDB" id="116832at2"/>
<accession>C6Y451</accession>
<evidence type="ECO:0000313" key="3">
    <source>
        <dbReference type="Proteomes" id="UP000000852"/>
    </source>
</evidence>
<organism evidence="2 3">
    <name type="scientific">Pedobacter heparinus (strain ATCC 13125 / DSM 2366 / CIP 104194 / JCM 7457 / NBRC 12017 / NCIMB 9290 / NRRL B-14731 / HIM 762-3)</name>
    <dbReference type="NCBI Taxonomy" id="485917"/>
    <lineage>
        <taxon>Bacteria</taxon>
        <taxon>Pseudomonadati</taxon>
        <taxon>Bacteroidota</taxon>
        <taxon>Sphingobacteriia</taxon>
        <taxon>Sphingobacteriales</taxon>
        <taxon>Sphingobacteriaceae</taxon>
        <taxon>Pedobacter</taxon>
    </lineage>
</organism>